<dbReference type="EMBL" id="CAJNYT010002187">
    <property type="protein sequence ID" value="CAF3453957.1"/>
    <property type="molecule type" value="Genomic_DNA"/>
</dbReference>
<sequence length="191" mass="21564">MLLVDVNDHVASPAAKRSVTTTASNSSSYMTEFYMNEEYNDDDDSNGTHSSSKAAAHLIEIDMYQKYGVDQTTSEPGEEVTEYNPLSFWKNYLCKCMTIVPERSGATLLQNKALKLFAITQLKLKKLKIIETHQIDYNSPLPSSGNASSSPPSRKKFKSYTTQFDDEADFDEGTNNMTTVKRARRELEIYQ</sequence>
<proteinExistence type="predicted"/>
<organism evidence="2 3">
    <name type="scientific">Rotaria socialis</name>
    <dbReference type="NCBI Taxonomy" id="392032"/>
    <lineage>
        <taxon>Eukaryota</taxon>
        <taxon>Metazoa</taxon>
        <taxon>Spiralia</taxon>
        <taxon>Gnathifera</taxon>
        <taxon>Rotifera</taxon>
        <taxon>Eurotatoria</taxon>
        <taxon>Bdelloidea</taxon>
        <taxon>Philodinida</taxon>
        <taxon>Philodinidae</taxon>
        <taxon>Rotaria</taxon>
    </lineage>
</organism>
<gene>
    <name evidence="2" type="ORF">GRG538_LOCUS14439</name>
</gene>
<evidence type="ECO:0000256" key="1">
    <source>
        <dbReference type="SAM" id="MobiDB-lite"/>
    </source>
</evidence>
<feature type="compositionally biased region" description="Low complexity" evidence="1">
    <location>
        <begin position="139"/>
        <end position="152"/>
    </location>
</feature>
<evidence type="ECO:0000313" key="3">
    <source>
        <dbReference type="Proteomes" id="UP000663872"/>
    </source>
</evidence>
<name>A0A818E6Q5_9BILA</name>
<accession>A0A818E6Q5</accession>
<protein>
    <submittedName>
        <fullName evidence="2">Uncharacterized protein</fullName>
    </submittedName>
</protein>
<dbReference type="Proteomes" id="UP000663872">
    <property type="component" value="Unassembled WGS sequence"/>
</dbReference>
<comment type="caution">
    <text evidence="2">The sequence shown here is derived from an EMBL/GenBank/DDBJ whole genome shotgun (WGS) entry which is preliminary data.</text>
</comment>
<dbReference type="AlphaFoldDB" id="A0A818E6Q5"/>
<reference evidence="2" key="1">
    <citation type="submission" date="2021-02" db="EMBL/GenBank/DDBJ databases">
        <authorList>
            <person name="Nowell W R."/>
        </authorList>
    </citation>
    <scope>NUCLEOTIDE SEQUENCE</scope>
</reference>
<feature type="region of interest" description="Disordered" evidence="1">
    <location>
        <begin position="138"/>
        <end position="158"/>
    </location>
</feature>
<evidence type="ECO:0000313" key="2">
    <source>
        <dbReference type="EMBL" id="CAF3453957.1"/>
    </source>
</evidence>